<organism evidence="9 10">
    <name type="scientific">Hyphobacterium marinum</name>
    <dbReference type="NCBI Taxonomy" id="3116574"/>
    <lineage>
        <taxon>Bacteria</taxon>
        <taxon>Pseudomonadati</taxon>
        <taxon>Pseudomonadota</taxon>
        <taxon>Alphaproteobacteria</taxon>
        <taxon>Maricaulales</taxon>
        <taxon>Maricaulaceae</taxon>
        <taxon>Hyphobacterium</taxon>
    </lineage>
</organism>
<keyword evidence="2 8" id="KW-0808">Transferase</keyword>
<evidence type="ECO:0000256" key="7">
    <source>
        <dbReference type="ARBA" id="ARBA00022842"/>
    </source>
</evidence>
<comment type="catalytic activity">
    <reaction evidence="8">
        <text>L-tyrosyl-[protein] + UTP = O-(5'-uridylyl)-L-tyrosyl-[protein] + diphosphate</text>
        <dbReference type="Rhea" id="RHEA:83887"/>
        <dbReference type="Rhea" id="RHEA-COMP:10136"/>
        <dbReference type="Rhea" id="RHEA-COMP:20238"/>
        <dbReference type="ChEBI" id="CHEBI:33019"/>
        <dbReference type="ChEBI" id="CHEBI:46398"/>
        <dbReference type="ChEBI" id="CHEBI:46858"/>
        <dbReference type="ChEBI" id="CHEBI:90602"/>
    </reaction>
</comment>
<feature type="binding site" evidence="8">
    <location>
        <position position="122"/>
    </location>
    <ligand>
        <name>ATP</name>
        <dbReference type="ChEBI" id="CHEBI:30616"/>
    </ligand>
</feature>
<feature type="binding site" evidence="8">
    <location>
        <position position="263"/>
    </location>
    <ligand>
        <name>Mg(2+)</name>
        <dbReference type="ChEBI" id="CHEBI:18420"/>
    </ligand>
</feature>
<comment type="catalytic activity">
    <reaction evidence="8">
        <text>L-seryl-[protein] + UTP = O-(5'-uridylyl)-L-seryl-[protein] + diphosphate</text>
        <dbReference type="Rhea" id="RHEA:64604"/>
        <dbReference type="Rhea" id="RHEA-COMP:9863"/>
        <dbReference type="Rhea" id="RHEA-COMP:16635"/>
        <dbReference type="ChEBI" id="CHEBI:29999"/>
        <dbReference type="ChEBI" id="CHEBI:33019"/>
        <dbReference type="ChEBI" id="CHEBI:46398"/>
        <dbReference type="ChEBI" id="CHEBI:156051"/>
    </reaction>
</comment>
<reference evidence="9 10" key="1">
    <citation type="submission" date="2024-01" db="EMBL/GenBank/DDBJ databases">
        <title>Hyphobacterium bacterium isolated from marine sediment.</title>
        <authorList>
            <person name="Zhao S."/>
        </authorList>
    </citation>
    <scope>NUCLEOTIDE SEQUENCE [LARGE SCALE GENOMIC DNA]</scope>
    <source>
        <strain evidence="9 10">Y60-23</strain>
    </source>
</reference>
<evidence type="ECO:0000256" key="6">
    <source>
        <dbReference type="ARBA" id="ARBA00022840"/>
    </source>
</evidence>
<accession>A0ABU7LXL8</accession>
<comment type="cofactor">
    <cofactor evidence="8">
        <name>Mg(2+)</name>
        <dbReference type="ChEBI" id="CHEBI:18420"/>
    </cofactor>
    <cofactor evidence="8">
        <name>Mn(2+)</name>
        <dbReference type="ChEBI" id="CHEBI:29035"/>
    </cofactor>
</comment>
<evidence type="ECO:0000256" key="5">
    <source>
        <dbReference type="ARBA" id="ARBA00022741"/>
    </source>
</evidence>
<comment type="catalytic activity">
    <reaction evidence="8">
        <text>L-seryl-[protein] + ATP = 3-O-(5'-adenylyl)-L-seryl-[protein] + diphosphate</text>
        <dbReference type="Rhea" id="RHEA:58120"/>
        <dbReference type="Rhea" id="RHEA-COMP:9863"/>
        <dbReference type="Rhea" id="RHEA-COMP:15073"/>
        <dbReference type="ChEBI" id="CHEBI:29999"/>
        <dbReference type="ChEBI" id="CHEBI:30616"/>
        <dbReference type="ChEBI" id="CHEBI:33019"/>
        <dbReference type="ChEBI" id="CHEBI:142516"/>
        <dbReference type="EC" id="2.7.7.108"/>
    </reaction>
</comment>
<comment type="similarity">
    <text evidence="1 8">Belongs to the SELO family.</text>
</comment>
<dbReference type="PANTHER" id="PTHR32057">
    <property type="entry name" value="PROTEIN ADENYLYLTRANSFERASE SELO, MITOCHONDRIAL"/>
    <property type="match status" value="1"/>
</dbReference>
<dbReference type="InterPro" id="IPR003846">
    <property type="entry name" value="SelO"/>
</dbReference>
<evidence type="ECO:0000256" key="1">
    <source>
        <dbReference type="ARBA" id="ARBA00009747"/>
    </source>
</evidence>
<keyword evidence="3 8" id="KW-0548">Nucleotidyltransferase</keyword>
<name>A0ABU7LXL8_9PROT</name>
<feature type="binding site" evidence="8">
    <location>
        <position position="86"/>
    </location>
    <ligand>
        <name>ATP</name>
        <dbReference type="ChEBI" id="CHEBI:30616"/>
    </ligand>
</feature>
<gene>
    <name evidence="8" type="primary">ydiU</name>
    <name evidence="8" type="synonym">selO</name>
    <name evidence="9" type="ORF">V0U35_06330</name>
</gene>
<evidence type="ECO:0000256" key="8">
    <source>
        <dbReference type="HAMAP-Rule" id="MF_00692"/>
    </source>
</evidence>
<feature type="binding site" evidence="8">
    <location>
        <position position="121"/>
    </location>
    <ligand>
        <name>ATP</name>
        <dbReference type="ChEBI" id="CHEBI:30616"/>
    </ligand>
</feature>
<sequence length="473" mass="53104">MHLTLDPAYPALGGDFFDTVDPADFPKAQLRFWNTRWAQAVGLGDLTDAGREAHFARFEPLPGWHEPPLALRYHGHQFRQYNPQIGDGRGFLFAQLRDGKNRLLDLGTKGSGQTPYSRTADGRLTLKGAVREILATEMLEALGVYTSKTFAVFETGEALHRHDEPSPARGAVLTRLQHSHLRFGMFQRAAYEQKPENVAALADYAITHFYPELDAREGEDRVAGLLEAIARSSARLTGEWMAAGFVHGVLNTDNLNVTGESFDYGPWRFLPYYEPGFTAAYFDETGLYAYARQPEAVFWALQQLAGALSLICGEEALIAALNAFPPAYRTEFQSAFLRRLGVEQQDADSDEALVRSALTFLRESQAPWEAFFFDHFCGREPQERDVYTGEVYQAFTDALADYDPVRPERLDHAYFKRETPVHMTIETMEAAWAPVHETDDWSALHALLDDIAEARAGYDLGRDRTGFLTGDKA</sequence>
<keyword evidence="6 8" id="KW-0067">ATP-binding</keyword>
<comment type="catalytic activity">
    <reaction evidence="8">
        <text>L-histidyl-[protein] + UTP = N(tele)-(5'-uridylyl)-L-histidyl-[protein] + diphosphate</text>
        <dbReference type="Rhea" id="RHEA:83891"/>
        <dbReference type="Rhea" id="RHEA-COMP:9745"/>
        <dbReference type="Rhea" id="RHEA-COMP:20239"/>
        <dbReference type="ChEBI" id="CHEBI:29979"/>
        <dbReference type="ChEBI" id="CHEBI:33019"/>
        <dbReference type="ChEBI" id="CHEBI:46398"/>
        <dbReference type="ChEBI" id="CHEBI:233474"/>
    </reaction>
</comment>
<dbReference type="Proteomes" id="UP001310692">
    <property type="component" value="Unassembled WGS sequence"/>
</dbReference>
<dbReference type="EC" id="2.7.7.-" evidence="8"/>
<protein>
    <recommendedName>
        <fullName evidence="8">Protein nucleotidyltransferase YdiU</fullName>
        <ecNumber evidence="8">2.7.7.-</ecNumber>
    </recommendedName>
    <alternativeName>
        <fullName evidence="8">Protein adenylyltransferase YdiU</fullName>
        <ecNumber evidence="8">2.7.7.108</ecNumber>
    </alternativeName>
    <alternativeName>
        <fullName evidence="8">Protein uridylyltransferase YdiU</fullName>
        <ecNumber evidence="8">2.7.7.-</ecNumber>
    </alternativeName>
</protein>
<keyword evidence="4 8" id="KW-0479">Metal-binding</keyword>
<dbReference type="EC" id="2.7.7.108" evidence="8"/>
<feature type="binding site" evidence="8">
    <location>
        <position position="263"/>
    </location>
    <ligand>
        <name>ATP</name>
        <dbReference type="ChEBI" id="CHEBI:30616"/>
    </ligand>
</feature>
<evidence type="ECO:0000313" key="10">
    <source>
        <dbReference type="Proteomes" id="UP001310692"/>
    </source>
</evidence>
<keyword evidence="8" id="KW-0464">Manganese</keyword>
<feature type="binding site" evidence="8">
    <location>
        <position position="182"/>
    </location>
    <ligand>
        <name>ATP</name>
        <dbReference type="ChEBI" id="CHEBI:30616"/>
    </ligand>
</feature>
<feature type="active site" description="Proton acceptor" evidence="8">
    <location>
        <position position="253"/>
    </location>
</feature>
<comment type="caution">
    <text evidence="9">The sequence shown here is derived from an EMBL/GenBank/DDBJ whole genome shotgun (WGS) entry which is preliminary data.</text>
</comment>
<dbReference type="PANTHER" id="PTHR32057:SF14">
    <property type="entry name" value="PROTEIN ADENYLYLTRANSFERASE SELO, MITOCHONDRIAL"/>
    <property type="match status" value="1"/>
</dbReference>
<feature type="binding site" evidence="8">
    <location>
        <position position="109"/>
    </location>
    <ligand>
        <name>ATP</name>
        <dbReference type="ChEBI" id="CHEBI:30616"/>
    </ligand>
</feature>
<feature type="binding site" evidence="8">
    <location>
        <position position="254"/>
    </location>
    <ligand>
        <name>Mg(2+)</name>
        <dbReference type="ChEBI" id="CHEBI:18420"/>
    </ligand>
</feature>
<evidence type="ECO:0000256" key="2">
    <source>
        <dbReference type="ARBA" id="ARBA00022679"/>
    </source>
</evidence>
<dbReference type="EMBL" id="JAZDRO010000002">
    <property type="protein sequence ID" value="MEE2566293.1"/>
    <property type="molecule type" value="Genomic_DNA"/>
</dbReference>
<proteinExistence type="inferred from homology"/>
<keyword evidence="10" id="KW-1185">Reference proteome</keyword>
<comment type="catalytic activity">
    <reaction evidence="8">
        <text>L-threonyl-[protein] + ATP = 3-O-(5'-adenylyl)-L-threonyl-[protein] + diphosphate</text>
        <dbReference type="Rhea" id="RHEA:54292"/>
        <dbReference type="Rhea" id="RHEA-COMP:11060"/>
        <dbReference type="Rhea" id="RHEA-COMP:13847"/>
        <dbReference type="ChEBI" id="CHEBI:30013"/>
        <dbReference type="ChEBI" id="CHEBI:30616"/>
        <dbReference type="ChEBI" id="CHEBI:33019"/>
        <dbReference type="ChEBI" id="CHEBI:138113"/>
        <dbReference type="EC" id="2.7.7.108"/>
    </reaction>
</comment>
<feature type="binding site" evidence="8">
    <location>
        <position position="88"/>
    </location>
    <ligand>
        <name>ATP</name>
        <dbReference type="ChEBI" id="CHEBI:30616"/>
    </ligand>
</feature>
<feature type="binding site" evidence="8">
    <location>
        <position position="89"/>
    </location>
    <ligand>
        <name>ATP</name>
        <dbReference type="ChEBI" id="CHEBI:30616"/>
    </ligand>
</feature>
<keyword evidence="7 8" id="KW-0460">Magnesium</keyword>
<evidence type="ECO:0000256" key="3">
    <source>
        <dbReference type="ARBA" id="ARBA00022695"/>
    </source>
</evidence>
<keyword evidence="5 8" id="KW-0547">Nucleotide-binding</keyword>
<dbReference type="Pfam" id="PF02696">
    <property type="entry name" value="SelO"/>
    <property type="match status" value="1"/>
</dbReference>
<feature type="binding site" evidence="8">
    <location>
        <position position="175"/>
    </location>
    <ligand>
        <name>ATP</name>
        <dbReference type="ChEBI" id="CHEBI:30616"/>
    </ligand>
</feature>
<evidence type="ECO:0000313" key="9">
    <source>
        <dbReference type="EMBL" id="MEE2566293.1"/>
    </source>
</evidence>
<comment type="function">
    <text evidence="8">Nucleotidyltransferase involved in the post-translational modification of proteins. It can catalyze the addition of adenosine monophosphate (AMP) or uridine monophosphate (UMP) to a protein, resulting in modifications known as AMPylation and UMPylation.</text>
</comment>
<dbReference type="HAMAP" id="MF_00692">
    <property type="entry name" value="SelO"/>
    <property type="match status" value="1"/>
</dbReference>
<evidence type="ECO:0000256" key="4">
    <source>
        <dbReference type="ARBA" id="ARBA00022723"/>
    </source>
</evidence>
<dbReference type="NCBIfam" id="NF000658">
    <property type="entry name" value="PRK00029.1"/>
    <property type="match status" value="1"/>
</dbReference>
<comment type="catalytic activity">
    <reaction evidence="8">
        <text>L-tyrosyl-[protein] + ATP = O-(5'-adenylyl)-L-tyrosyl-[protein] + diphosphate</text>
        <dbReference type="Rhea" id="RHEA:54288"/>
        <dbReference type="Rhea" id="RHEA-COMP:10136"/>
        <dbReference type="Rhea" id="RHEA-COMP:13846"/>
        <dbReference type="ChEBI" id="CHEBI:30616"/>
        <dbReference type="ChEBI" id="CHEBI:33019"/>
        <dbReference type="ChEBI" id="CHEBI:46858"/>
        <dbReference type="ChEBI" id="CHEBI:83624"/>
        <dbReference type="EC" id="2.7.7.108"/>
    </reaction>
</comment>